<evidence type="ECO:0008006" key="3">
    <source>
        <dbReference type="Google" id="ProtNLM"/>
    </source>
</evidence>
<evidence type="ECO:0000313" key="1">
    <source>
        <dbReference type="EMBL" id="OGZ05926.1"/>
    </source>
</evidence>
<dbReference type="Proteomes" id="UP000177122">
    <property type="component" value="Unassembled WGS sequence"/>
</dbReference>
<accession>A0A1G2CX22</accession>
<dbReference type="AlphaFoldDB" id="A0A1G2CX22"/>
<protein>
    <recommendedName>
        <fullName evidence="3">Cytotoxic translational repressor of toxin-antitoxin stability system</fullName>
    </recommendedName>
</protein>
<dbReference type="EMBL" id="MHLI01000006">
    <property type="protein sequence ID" value="OGZ05926.1"/>
    <property type="molecule type" value="Genomic_DNA"/>
</dbReference>
<sequence>MDSTEKLLRKISKDDRAILNKLTDDLQVPLLRKNMDILKLADSDYFRVRKGKFRAIFHFEGKEAIVDSVRLRNEKTYRDL</sequence>
<organism evidence="1 2">
    <name type="scientific">Candidatus Lloydbacteria bacterium RIFCSPHIGHO2_01_FULL_49_22</name>
    <dbReference type="NCBI Taxonomy" id="1798658"/>
    <lineage>
        <taxon>Bacteria</taxon>
        <taxon>Candidatus Lloydiibacteriota</taxon>
    </lineage>
</organism>
<dbReference type="InterPro" id="IPR035093">
    <property type="entry name" value="RelE/ParE_toxin_dom_sf"/>
</dbReference>
<dbReference type="Gene3D" id="3.30.2310.20">
    <property type="entry name" value="RelE-like"/>
    <property type="match status" value="1"/>
</dbReference>
<name>A0A1G2CX22_9BACT</name>
<evidence type="ECO:0000313" key="2">
    <source>
        <dbReference type="Proteomes" id="UP000177122"/>
    </source>
</evidence>
<comment type="caution">
    <text evidence="1">The sequence shown here is derived from an EMBL/GenBank/DDBJ whole genome shotgun (WGS) entry which is preliminary data.</text>
</comment>
<proteinExistence type="predicted"/>
<gene>
    <name evidence="1" type="ORF">A2845_03945</name>
</gene>
<dbReference type="SUPFAM" id="SSF143011">
    <property type="entry name" value="RelE-like"/>
    <property type="match status" value="1"/>
</dbReference>
<reference evidence="1 2" key="1">
    <citation type="journal article" date="2016" name="Nat. Commun.">
        <title>Thousands of microbial genomes shed light on interconnected biogeochemical processes in an aquifer system.</title>
        <authorList>
            <person name="Anantharaman K."/>
            <person name="Brown C.T."/>
            <person name="Hug L.A."/>
            <person name="Sharon I."/>
            <person name="Castelle C.J."/>
            <person name="Probst A.J."/>
            <person name="Thomas B.C."/>
            <person name="Singh A."/>
            <person name="Wilkins M.J."/>
            <person name="Karaoz U."/>
            <person name="Brodie E.L."/>
            <person name="Williams K.H."/>
            <person name="Hubbard S.S."/>
            <person name="Banfield J.F."/>
        </authorList>
    </citation>
    <scope>NUCLEOTIDE SEQUENCE [LARGE SCALE GENOMIC DNA]</scope>
</reference>